<evidence type="ECO:0000313" key="3">
    <source>
        <dbReference type="EMBL" id="OWQ98620.1"/>
    </source>
</evidence>
<keyword evidence="4" id="KW-1185">Reference proteome</keyword>
<evidence type="ECO:0000313" key="4">
    <source>
        <dbReference type="Proteomes" id="UP000197446"/>
    </source>
</evidence>
<comment type="caution">
    <text evidence="3">The sequence shown here is derived from an EMBL/GenBank/DDBJ whole genome shotgun (WGS) entry which is preliminary data.</text>
</comment>
<keyword evidence="2" id="KW-0732">Signal</keyword>
<dbReference type="EMBL" id="NISI01000020">
    <property type="protein sequence ID" value="OWQ98620.1"/>
    <property type="molecule type" value="Genomic_DNA"/>
</dbReference>
<feature type="region of interest" description="Disordered" evidence="1">
    <location>
        <begin position="52"/>
        <end position="82"/>
    </location>
</feature>
<dbReference type="RefSeq" id="WP_088486232.1">
    <property type="nucleotide sequence ID" value="NZ_JBCNLH010000007.1"/>
</dbReference>
<name>A0A254MZL7_9BURK</name>
<proteinExistence type="predicted"/>
<feature type="compositionally biased region" description="Low complexity" evidence="1">
    <location>
        <begin position="60"/>
        <end position="71"/>
    </location>
</feature>
<protein>
    <recommendedName>
        <fullName evidence="5">Secreted protein</fullName>
    </recommendedName>
</protein>
<sequence length="82" mass="8511">MKRLALCLLPLVLAACAAPKPTNEAGEVVSSDLTCDREVRTGTILPKTHCSTAADREAARQAARQAGEAIRPQGAIRGNGGN</sequence>
<evidence type="ECO:0000256" key="1">
    <source>
        <dbReference type="SAM" id="MobiDB-lite"/>
    </source>
</evidence>
<feature type="chain" id="PRO_5012354953" description="Secreted protein" evidence="2">
    <location>
        <begin position="18"/>
        <end position="82"/>
    </location>
</feature>
<dbReference type="PROSITE" id="PS51257">
    <property type="entry name" value="PROKAR_LIPOPROTEIN"/>
    <property type="match status" value="1"/>
</dbReference>
<organism evidence="3 4">
    <name type="scientific">Roseateles puraquae</name>
    <dbReference type="NCBI Taxonomy" id="431059"/>
    <lineage>
        <taxon>Bacteria</taxon>
        <taxon>Pseudomonadati</taxon>
        <taxon>Pseudomonadota</taxon>
        <taxon>Betaproteobacteria</taxon>
        <taxon>Burkholderiales</taxon>
        <taxon>Sphaerotilaceae</taxon>
        <taxon>Roseateles</taxon>
    </lineage>
</organism>
<gene>
    <name evidence="3" type="ORF">CDO81_26275</name>
</gene>
<dbReference type="Proteomes" id="UP000197446">
    <property type="component" value="Unassembled WGS sequence"/>
</dbReference>
<feature type="signal peptide" evidence="2">
    <location>
        <begin position="1"/>
        <end position="17"/>
    </location>
</feature>
<accession>A0A254MZL7</accession>
<dbReference type="AlphaFoldDB" id="A0A254MZL7"/>
<reference evidence="3 4" key="1">
    <citation type="journal article" date="2007" name="Int. J. Syst. Evol. Microbiol.">
        <title>Description of Pelomonas aquatica sp. nov. and Pelomonas puraquae sp. nov., isolated from industrial and haemodialysis water.</title>
        <authorList>
            <person name="Gomila M."/>
            <person name="Bowien B."/>
            <person name="Falsen E."/>
            <person name="Moore E.R."/>
            <person name="Lalucat J."/>
        </authorList>
    </citation>
    <scope>NUCLEOTIDE SEQUENCE [LARGE SCALE GENOMIC DNA]</scope>
    <source>
        <strain evidence="3 4">CCUG 52769</strain>
    </source>
</reference>
<evidence type="ECO:0008006" key="5">
    <source>
        <dbReference type="Google" id="ProtNLM"/>
    </source>
</evidence>
<evidence type="ECO:0000256" key="2">
    <source>
        <dbReference type="SAM" id="SignalP"/>
    </source>
</evidence>